<protein>
    <submittedName>
        <fullName evidence="2">ABC transporter permease</fullName>
    </submittedName>
</protein>
<feature type="transmembrane region" description="Helical" evidence="1">
    <location>
        <begin position="145"/>
        <end position="167"/>
    </location>
</feature>
<keyword evidence="1" id="KW-0472">Membrane</keyword>
<keyword evidence="3" id="KW-1185">Reference proteome</keyword>
<keyword evidence="1" id="KW-0812">Transmembrane</keyword>
<evidence type="ECO:0000313" key="2">
    <source>
        <dbReference type="EMBL" id="AWI05821.1"/>
    </source>
</evidence>
<name>A0A2U8DTN2_9CLOT</name>
<dbReference type="Proteomes" id="UP000244910">
    <property type="component" value="Chromosome"/>
</dbReference>
<feature type="transmembrane region" description="Helical" evidence="1">
    <location>
        <begin position="223"/>
        <end position="244"/>
    </location>
</feature>
<dbReference type="PANTHER" id="PTHR37305:SF1">
    <property type="entry name" value="MEMBRANE PROTEIN"/>
    <property type="match status" value="1"/>
</dbReference>
<accession>A0A2U8DTN2</accession>
<feature type="transmembrane region" description="Helical" evidence="1">
    <location>
        <begin position="174"/>
        <end position="194"/>
    </location>
</feature>
<feature type="transmembrane region" description="Helical" evidence="1">
    <location>
        <begin position="109"/>
        <end position="133"/>
    </location>
</feature>
<keyword evidence="1" id="KW-1133">Transmembrane helix</keyword>
<dbReference type="Pfam" id="PF12730">
    <property type="entry name" value="ABC2_membrane_4"/>
    <property type="match status" value="1"/>
</dbReference>
<dbReference type="EMBL" id="CP020953">
    <property type="protein sequence ID" value="AWI05821.1"/>
    <property type="molecule type" value="Genomic_DNA"/>
</dbReference>
<reference evidence="3" key="1">
    <citation type="submission" date="2017-04" db="EMBL/GenBank/DDBJ databases">
        <authorList>
            <person name="Song Y."/>
            <person name="Cho B.-K."/>
        </authorList>
    </citation>
    <scope>NUCLEOTIDE SEQUENCE [LARGE SCALE GENOMIC DNA]</scope>
    <source>
        <strain evidence="3">SL1</strain>
    </source>
</reference>
<organism evidence="2 3">
    <name type="scientific">Clostridium drakei</name>
    <dbReference type="NCBI Taxonomy" id="332101"/>
    <lineage>
        <taxon>Bacteria</taxon>
        <taxon>Bacillati</taxon>
        <taxon>Bacillota</taxon>
        <taxon>Clostridia</taxon>
        <taxon>Eubacteriales</taxon>
        <taxon>Clostridiaceae</taxon>
        <taxon>Clostridium</taxon>
    </lineage>
</organism>
<dbReference type="RefSeq" id="WP_032077021.1">
    <property type="nucleotide sequence ID" value="NZ_CP020953.1"/>
</dbReference>
<dbReference type="KEGG" id="cdrk:B9W14_15385"/>
<feature type="transmembrane region" description="Helical" evidence="1">
    <location>
        <begin position="21"/>
        <end position="39"/>
    </location>
</feature>
<dbReference type="OrthoDB" id="1711106at2"/>
<gene>
    <name evidence="2" type="ORF">B9W14_15385</name>
</gene>
<evidence type="ECO:0000313" key="3">
    <source>
        <dbReference type="Proteomes" id="UP000244910"/>
    </source>
</evidence>
<sequence>MNSVKANIINEVQKLFLKKKIIVFLLITAIICFLSAFFVSSIQAKLVFIALNSLSFPMMTLSIFANIFLPLFIFMAVSELFSGEVSDKSLKLVLIRPISRFKVFISKNVAVVIYIIINLLVVFIVSMVSIMFLHQGFTIQSIPQIVFAYFIDIIPAVVLAIFATFIAQFFKSSSGALITCILSYIGIKILSMFIKGMNNSIFTSYLNWYSIWLTGSSSFLRNINILFMVLSYGIIFFTVGYYIFDKKEV</sequence>
<proteinExistence type="predicted"/>
<dbReference type="AlphaFoldDB" id="A0A2U8DTN2"/>
<feature type="transmembrane region" description="Helical" evidence="1">
    <location>
        <begin position="59"/>
        <end position="81"/>
    </location>
</feature>
<evidence type="ECO:0000256" key="1">
    <source>
        <dbReference type="SAM" id="Phobius"/>
    </source>
</evidence>
<dbReference type="PANTHER" id="PTHR37305">
    <property type="entry name" value="INTEGRAL MEMBRANE PROTEIN-RELATED"/>
    <property type="match status" value="1"/>
</dbReference>